<dbReference type="PANTHER" id="PTHR43827:SF8">
    <property type="entry name" value="ALDO_KETO REDUCTASE FAMILY PROTEIN"/>
    <property type="match status" value="1"/>
</dbReference>
<dbReference type="CDD" id="cd19071">
    <property type="entry name" value="AKR_AKR1-5-like"/>
    <property type="match status" value="1"/>
</dbReference>
<dbReference type="InterPro" id="IPR036812">
    <property type="entry name" value="NAD(P)_OxRdtase_dom_sf"/>
</dbReference>
<evidence type="ECO:0000256" key="3">
    <source>
        <dbReference type="PIRSR" id="PIRSR000097-3"/>
    </source>
</evidence>
<dbReference type="Pfam" id="PF00248">
    <property type="entry name" value="Aldo_ket_red"/>
    <property type="match status" value="1"/>
</dbReference>
<evidence type="ECO:0000313" key="6">
    <source>
        <dbReference type="EMBL" id="CAD9190535.1"/>
    </source>
</evidence>
<evidence type="ECO:0000259" key="5">
    <source>
        <dbReference type="Pfam" id="PF00248"/>
    </source>
</evidence>
<dbReference type="GO" id="GO:0016491">
    <property type="term" value="F:oxidoreductase activity"/>
    <property type="evidence" value="ECO:0007669"/>
    <property type="project" value="InterPro"/>
</dbReference>
<dbReference type="PROSITE" id="PS00062">
    <property type="entry name" value="ALDOKETO_REDUCTASE_2"/>
    <property type="match status" value="1"/>
</dbReference>
<dbReference type="InterPro" id="IPR023210">
    <property type="entry name" value="NADP_OxRdtase_dom"/>
</dbReference>
<accession>A0A7S1SCP0</accession>
<dbReference type="PRINTS" id="PR00069">
    <property type="entry name" value="ALDKETRDTASE"/>
</dbReference>
<feature type="site" description="Lowers pKa of active site Tyr" evidence="3">
    <location>
        <position position="106"/>
    </location>
</feature>
<dbReference type="EMBL" id="HBGE01112874">
    <property type="protein sequence ID" value="CAD9190535.1"/>
    <property type="molecule type" value="Transcribed_RNA"/>
</dbReference>
<dbReference type="SUPFAM" id="SSF51430">
    <property type="entry name" value="NAD(P)-linked oxidoreductase"/>
    <property type="match status" value="1"/>
</dbReference>
<evidence type="ECO:0000256" key="4">
    <source>
        <dbReference type="SAM" id="SignalP"/>
    </source>
</evidence>
<protein>
    <recommendedName>
        <fullName evidence="5">NADP-dependent oxidoreductase domain-containing protein</fullName>
    </recommendedName>
</protein>
<dbReference type="PIRSF" id="PIRSF000097">
    <property type="entry name" value="AKR"/>
    <property type="match status" value="1"/>
</dbReference>
<dbReference type="InterPro" id="IPR018170">
    <property type="entry name" value="Aldo/ket_reductase_CS"/>
</dbReference>
<reference evidence="6" key="1">
    <citation type="submission" date="2021-01" db="EMBL/GenBank/DDBJ databases">
        <authorList>
            <person name="Corre E."/>
            <person name="Pelletier E."/>
            <person name="Niang G."/>
            <person name="Scheremetjew M."/>
            <person name="Finn R."/>
            <person name="Kale V."/>
            <person name="Holt S."/>
            <person name="Cochrane G."/>
            <person name="Meng A."/>
            <person name="Brown T."/>
            <person name="Cohen L."/>
        </authorList>
    </citation>
    <scope>NUCLEOTIDE SEQUENCE</scope>
    <source>
        <strain evidence="6">OF101</strain>
    </source>
</reference>
<organism evidence="6">
    <name type="scientific">Alexandrium catenella</name>
    <name type="common">Red tide dinoflagellate</name>
    <name type="synonym">Gonyaulax catenella</name>
    <dbReference type="NCBI Taxonomy" id="2925"/>
    <lineage>
        <taxon>Eukaryota</taxon>
        <taxon>Sar</taxon>
        <taxon>Alveolata</taxon>
        <taxon>Dinophyceae</taxon>
        <taxon>Gonyaulacales</taxon>
        <taxon>Pyrocystaceae</taxon>
        <taxon>Alexandrium</taxon>
    </lineage>
</organism>
<sequence length="317" mass="33521">MSPPPARPLRALALLAPCLRAGLSAAYAAASVPTVKIAGGVDMPMLAFGTAKTSLTSCSVADAVEQWLRLGGRHIDTADDYGTQPDVGHALKASGVPRSEVFITTKIPGPIGKEAVTDKIMNTALPQLGVDYIDLVLIHFPCKLVGQNFSCLPESAAMRRDTWAGLAALRAAGKIRAVGVSNYNDAQVMEIVSAFQEPPAVNQVEFHLAYHNETLLTVMRGTGTVLEAWASLGGPTVHGRHPTISLGDARVKSVAERYNATAAQIALRWETQKGVVPVTATCSKEHALGDMAAFGFELSEADMDLLDTLMPAQPLVV</sequence>
<feature type="binding site" evidence="2">
    <location>
        <position position="139"/>
    </location>
    <ligand>
        <name>substrate</name>
    </ligand>
</feature>
<dbReference type="AlphaFoldDB" id="A0A7S1SCP0"/>
<dbReference type="Gene3D" id="3.20.20.100">
    <property type="entry name" value="NADP-dependent oxidoreductase domain"/>
    <property type="match status" value="1"/>
</dbReference>
<feature type="active site" description="Proton donor" evidence="1">
    <location>
        <position position="81"/>
    </location>
</feature>
<feature type="domain" description="NADP-dependent oxidoreductase" evidence="5">
    <location>
        <begin position="47"/>
        <end position="308"/>
    </location>
</feature>
<proteinExistence type="predicted"/>
<evidence type="ECO:0000256" key="2">
    <source>
        <dbReference type="PIRSR" id="PIRSR000097-2"/>
    </source>
</evidence>
<keyword evidence="4" id="KW-0732">Signal</keyword>
<dbReference type="InterPro" id="IPR020471">
    <property type="entry name" value="AKR"/>
</dbReference>
<evidence type="ECO:0000256" key="1">
    <source>
        <dbReference type="PIRSR" id="PIRSR000097-1"/>
    </source>
</evidence>
<name>A0A7S1SCP0_ALECA</name>
<dbReference type="PANTHER" id="PTHR43827">
    <property type="entry name" value="2,5-DIKETO-D-GLUCONIC ACID REDUCTASE"/>
    <property type="match status" value="1"/>
</dbReference>
<gene>
    <name evidence="6" type="ORF">ACAT0790_LOCUS67310</name>
</gene>
<feature type="signal peptide" evidence="4">
    <location>
        <begin position="1"/>
        <end position="24"/>
    </location>
</feature>
<feature type="chain" id="PRO_5031092661" description="NADP-dependent oxidoreductase domain-containing protein" evidence="4">
    <location>
        <begin position="25"/>
        <end position="317"/>
    </location>
</feature>